<dbReference type="AlphaFoldDB" id="N1W3W8"/>
<reference evidence="1" key="1">
    <citation type="submission" date="2013-03" db="EMBL/GenBank/DDBJ databases">
        <authorList>
            <person name="Harkins D.M."/>
            <person name="Durkin A.S."/>
            <person name="Brinkac L.M."/>
            <person name="Haft D.H."/>
            <person name="Selengut J.D."/>
            <person name="Sanka R."/>
            <person name="DePew J."/>
            <person name="Purushe J."/>
            <person name="Hartskeerl R.A."/>
            <person name="Ahmed A."/>
            <person name="van der Linden H."/>
            <person name="Goris M.G.A."/>
            <person name="Vinetz J.M."/>
            <person name="Sutton G.G."/>
            <person name="Nierman W.C."/>
            <person name="Fouts D.E."/>
        </authorList>
    </citation>
    <scope>NUCLEOTIDE SEQUENCE [LARGE SCALE GENOMIC DNA]</scope>
    <source>
        <strain evidence="1">LT 11-33</strain>
    </source>
</reference>
<protein>
    <submittedName>
        <fullName evidence="1">Uncharacterized protein</fullName>
    </submittedName>
</protein>
<dbReference type="STRING" id="1257025.LEP1GSC203_2223"/>
<evidence type="ECO:0000313" key="1">
    <source>
        <dbReference type="EMBL" id="EMY62351.1"/>
    </source>
</evidence>
<dbReference type="Proteomes" id="UP000012371">
    <property type="component" value="Unassembled WGS sequence"/>
</dbReference>
<organism evidence="1 2">
    <name type="scientific">Leptospira terpstrae serovar Hualin str. LT 11-33 = ATCC 700639</name>
    <dbReference type="NCBI Taxonomy" id="1257025"/>
    <lineage>
        <taxon>Bacteria</taxon>
        <taxon>Pseudomonadati</taxon>
        <taxon>Spirochaetota</taxon>
        <taxon>Spirochaetia</taxon>
        <taxon>Leptospirales</taxon>
        <taxon>Leptospiraceae</taxon>
        <taxon>Leptospira</taxon>
    </lineage>
</organism>
<evidence type="ECO:0000313" key="2">
    <source>
        <dbReference type="Proteomes" id="UP000012371"/>
    </source>
</evidence>
<accession>N1W3W8</accession>
<dbReference type="RefSeq" id="WP_002973099.1">
    <property type="nucleotide sequence ID" value="NZ_AOGW02000008.1"/>
</dbReference>
<proteinExistence type="predicted"/>
<gene>
    <name evidence="1" type="ORF">LEP1GSC203_2223</name>
</gene>
<sequence length="76" mass="8764">MWKYKWIFLFLVPQFLSAEGFQKGNLMLFGSGSYGLGMSSGSLERYAETYNFPSYLTFRDGLSPESRALYFYGLTE</sequence>
<keyword evidence="2" id="KW-1185">Reference proteome</keyword>
<comment type="caution">
    <text evidence="1">The sequence shown here is derived from an EMBL/GenBank/DDBJ whole genome shotgun (WGS) entry which is preliminary data.</text>
</comment>
<dbReference type="EMBL" id="AOGW02000008">
    <property type="protein sequence ID" value="EMY62351.1"/>
    <property type="molecule type" value="Genomic_DNA"/>
</dbReference>
<name>N1W3W8_9LEPT</name>